<keyword evidence="1" id="KW-0175">Coiled coil</keyword>
<proteinExistence type="predicted"/>
<dbReference type="EMBL" id="CM032186">
    <property type="protein sequence ID" value="KAG7090510.1"/>
    <property type="molecule type" value="Genomic_DNA"/>
</dbReference>
<gene>
    <name evidence="3" type="ORF">E1B28_009623</name>
</gene>
<dbReference type="InterPro" id="IPR032675">
    <property type="entry name" value="LRR_dom_sf"/>
</dbReference>
<reference evidence="3" key="1">
    <citation type="journal article" date="2021" name="Genome Biol. Evol.">
        <title>The assembled and annotated genome of the fairy-ring fungus Marasmius oreades.</title>
        <authorList>
            <person name="Hiltunen M."/>
            <person name="Ament-Velasquez S.L."/>
            <person name="Johannesson H."/>
        </authorList>
    </citation>
    <scope>NUCLEOTIDE SEQUENCE</scope>
    <source>
        <strain evidence="3">03SP1</strain>
    </source>
</reference>
<dbReference type="GeneID" id="66078699"/>
<comment type="caution">
    <text evidence="3">The sequence shown here is derived from an EMBL/GenBank/DDBJ whole genome shotgun (WGS) entry which is preliminary data.</text>
</comment>
<dbReference type="KEGG" id="more:E1B28_009623"/>
<dbReference type="SUPFAM" id="SSF52047">
    <property type="entry name" value="RNI-like"/>
    <property type="match status" value="1"/>
</dbReference>
<organism evidence="3 4">
    <name type="scientific">Marasmius oreades</name>
    <name type="common">fairy-ring Marasmius</name>
    <dbReference type="NCBI Taxonomy" id="181124"/>
    <lineage>
        <taxon>Eukaryota</taxon>
        <taxon>Fungi</taxon>
        <taxon>Dikarya</taxon>
        <taxon>Basidiomycota</taxon>
        <taxon>Agaricomycotina</taxon>
        <taxon>Agaricomycetes</taxon>
        <taxon>Agaricomycetidae</taxon>
        <taxon>Agaricales</taxon>
        <taxon>Marasmiineae</taxon>
        <taxon>Marasmiaceae</taxon>
        <taxon>Marasmius</taxon>
    </lineage>
</organism>
<dbReference type="OrthoDB" id="3217549at2759"/>
<sequence length="579" mass="65114">MASPMASTSAGIPSMQSQSRSGEKNSKRVSLPIRHTVTAFDRGLITQSLIDAEGELKEHKMELNRLKAAIIAVEGRRAAVERDIKGYRSLLSPIQKMPPEILTEIFGYCSHDVDMSGEAMPMPIVISMVCGRWREQALSTPSMWSSINIYISPQNDEGPDKDWLRMLRLTRLFLERSSTSRLKVDLTWFTNGLATDPEIDVVLVDHIMEALHWNTHRLYDFRLKFTSVLAHNFSFQRLRTSYPILRRLELSINEYTDGFEVYAAPTNFFEILPALHSVSLIGKWAKSGLIVPWGTLSTLHLSGNVTGLRSMLTSCTNLRRLELHDMGIPAMDYYAQEGQIFSNIEQLSITCTTSISCLAHILEHLTLPCVSTLELNCVIFIYRSGPLALEALEDLLVRSGCNITSFSLNRVIFPSPTSLVPLLYRMPTIRDLTFEELTEDSLEGDVHNLTVISPFLHHLDRNHRESSSVSNPAGPFLPQLTDLKLIVHEDGLEEDSLMNAIGSRWSDRGSFVVNDSQPPANLDVVTLKSVEIGVLTWNEQLSESILGLECFRDAGLRISVRWIQPTPFLLSPCHEPIIR</sequence>
<feature type="compositionally biased region" description="Polar residues" evidence="2">
    <location>
        <begin position="1"/>
        <end position="20"/>
    </location>
</feature>
<feature type="coiled-coil region" evidence="1">
    <location>
        <begin position="49"/>
        <end position="83"/>
    </location>
</feature>
<dbReference type="Gene3D" id="3.80.10.10">
    <property type="entry name" value="Ribonuclease Inhibitor"/>
    <property type="match status" value="1"/>
</dbReference>
<dbReference type="Gene3D" id="1.20.1280.50">
    <property type="match status" value="1"/>
</dbReference>
<evidence type="ECO:0000313" key="3">
    <source>
        <dbReference type="EMBL" id="KAG7090510.1"/>
    </source>
</evidence>
<name>A0A9P7RVN7_9AGAR</name>
<dbReference type="Proteomes" id="UP001049176">
    <property type="component" value="Chromosome 6"/>
</dbReference>
<keyword evidence="4" id="KW-1185">Reference proteome</keyword>
<protein>
    <recommendedName>
        <fullName evidence="5">F-box domain-containing protein</fullName>
    </recommendedName>
</protein>
<accession>A0A9P7RVN7</accession>
<evidence type="ECO:0000256" key="1">
    <source>
        <dbReference type="SAM" id="Coils"/>
    </source>
</evidence>
<evidence type="ECO:0000256" key="2">
    <source>
        <dbReference type="SAM" id="MobiDB-lite"/>
    </source>
</evidence>
<dbReference type="RefSeq" id="XP_043006980.1">
    <property type="nucleotide sequence ID" value="XM_043154525.1"/>
</dbReference>
<dbReference type="AlphaFoldDB" id="A0A9P7RVN7"/>
<feature type="region of interest" description="Disordered" evidence="2">
    <location>
        <begin position="1"/>
        <end position="30"/>
    </location>
</feature>
<evidence type="ECO:0008006" key="5">
    <source>
        <dbReference type="Google" id="ProtNLM"/>
    </source>
</evidence>
<evidence type="ECO:0000313" key="4">
    <source>
        <dbReference type="Proteomes" id="UP001049176"/>
    </source>
</evidence>